<dbReference type="PANTHER" id="PTHR11908">
    <property type="entry name" value="XANTHINE DEHYDROGENASE"/>
    <property type="match status" value="1"/>
</dbReference>
<dbReference type="InterPro" id="IPR008274">
    <property type="entry name" value="AldOxase/xan_DH_MoCoBD1"/>
</dbReference>
<comment type="cofactor">
    <cofactor evidence="1">
        <name>Cu(+)</name>
        <dbReference type="ChEBI" id="CHEBI:49552"/>
    </cofactor>
</comment>
<evidence type="ECO:0000256" key="4">
    <source>
        <dbReference type="ARBA" id="ARBA00023002"/>
    </source>
</evidence>
<dbReference type="OrthoDB" id="9758509at2"/>
<protein>
    <recommendedName>
        <fullName evidence="11">Carbon monoxide dehydrogenase large chain</fullName>
        <ecNumber evidence="10">1.2.5.3</ecNumber>
    </recommendedName>
</protein>
<evidence type="ECO:0000256" key="3">
    <source>
        <dbReference type="ARBA" id="ARBA00022723"/>
    </source>
</evidence>
<dbReference type="EC" id="1.2.5.3" evidence="10"/>
<dbReference type="Gene3D" id="3.90.1170.50">
    <property type="entry name" value="Aldehyde oxidase/xanthine dehydrogenase, a/b hammerhead"/>
    <property type="match status" value="1"/>
</dbReference>
<dbReference type="InterPro" id="IPR036856">
    <property type="entry name" value="Ald_Oxase/Xan_DH_a/b_sf"/>
</dbReference>
<evidence type="ECO:0000313" key="13">
    <source>
        <dbReference type="EMBL" id="SMX32087.1"/>
    </source>
</evidence>
<accession>A0A238JPJ5</accession>
<dbReference type="GO" id="GO:0008805">
    <property type="term" value="F:carbon-monoxide oxygenase activity"/>
    <property type="evidence" value="ECO:0007669"/>
    <property type="project" value="UniProtKB-EC"/>
</dbReference>
<dbReference type="GO" id="GO:0005506">
    <property type="term" value="F:iron ion binding"/>
    <property type="evidence" value="ECO:0007669"/>
    <property type="project" value="InterPro"/>
</dbReference>
<sequence length="806" mass="87960">MNDLTPTREERTAKLKGLGTSRKRVEDVRFTQGKGNYVDDVKLPGMLHGDFVRSPYAHARVKSINIDAAMALPGVIAVLTAKDLEPLSLHWMPTLAGDKQMVLADGKVLFQGQEVAFVVAEDRYIAADAVELVEVDYEELPVITDPFKALEPDATVLREDLEPGADGAHGPRKHHNHIFLWEEGDAEATNQAIDSAEVVAEEMVYYHRTHPCPLETCGSVASMDKVNGKLTLWGTFQAPHVVRTVASLLSGIEEHNIRVISPDIGGGFGNKVGVYPGYVCSIVASIVTGRPVKWIEDRMDNLMATAFARDYWMKGKISATKDGKITGLHCHVTADHGAFDACADPTKFPAGFFHICTGSYDIPVAYVGVDGVYTNKAPGGVAYRCSFRVTEAAYFIERMIEVLAIELNMDAAELRRINFIRKDQFPYQSALGWEYDSGDYHTAWDKALAAVGYDDLRKEQAAQVEAFKRGETRKLLGIGLTHFTEIVGAGPVKNCDILGMGMFDSCEIRIHPTGSAIARLGTISQGQGHATTFAQILASEIGIPADSITIEEGDTDTAPYGLGTYGSRSTPVAGAATAMAGRKIRAKAQMIAAYLLEVHDDDVEWDVDRFQVKGAPERFKTMAEIAYASYNQAIPGVEPGLEAVSYYDPPNMTYPFGAYICVMEIDADTGEHDIRQFYALDDCGTRINPMVIEGQVHGGLTEALAIAMGQEIAYDELGNVKTGTLMDFFLPTAWETPNYTTDHTETPSPHHPIGAKGVGESPNVGGVPAFSNAVNDAFRAFGLRHTHMPHDHWRIWKTANDLGLHG</sequence>
<dbReference type="SUPFAM" id="SSF56003">
    <property type="entry name" value="Molybdenum cofactor-binding domain"/>
    <property type="match status" value="1"/>
</dbReference>
<keyword evidence="14" id="KW-1185">Reference proteome</keyword>
<dbReference type="SUPFAM" id="SSF54665">
    <property type="entry name" value="CO dehydrogenase molybdoprotein N-domain-like"/>
    <property type="match status" value="1"/>
</dbReference>
<dbReference type="FunFam" id="3.90.1170.50:FF:000006">
    <property type="entry name" value="Carbon monoxide dehydrogenase large chain"/>
    <property type="match status" value="1"/>
</dbReference>
<evidence type="ECO:0000256" key="11">
    <source>
        <dbReference type="ARBA" id="ARBA00073203"/>
    </source>
</evidence>
<comment type="subunit">
    <text evidence="9">Dimer of heterotrimers. Each heterotrimer consists of a large, a medium and a small subunit.</text>
</comment>
<comment type="function">
    <text evidence="8">Catalyzes the oxidation of carbon monoxide to carbon dioxide.</text>
</comment>
<keyword evidence="3" id="KW-0479">Metal-binding</keyword>
<dbReference type="Pfam" id="PF20256">
    <property type="entry name" value="MoCoBD_2"/>
    <property type="match status" value="1"/>
</dbReference>
<evidence type="ECO:0000256" key="9">
    <source>
        <dbReference type="ARBA" id="ARBA00066077"/>
    </source>
</evidence>
<dbReference type="GO" id="GO:0030151">
    <property type="term" value="F:molybdenum ion binding"/>
    <property type="evidence" value="ECO:0007669"/>
    <property type="project" value="InterPro"/>
</dbReference>
<dbReference type="EMBL" id="FXYE01000001">
    <property type="protein sequence ID" value="SMX32087.1"/>
    <property type="molecule type" value="Genomic_DNA"/>
</dbReference>
<evidence type="ECO:0000256" key="8">
    <source>
        <dbReference type="ARBA" id="ARBA00056654"/>
    </source>
</evidence>
<evidence type="ECO:0000256" key="2">
    <source>
        <dbReference type="ARBA" id="ARBA00022505"/>
    </source>
</evidence>
<evidence type="ECO:0000259" key="12">
    <source>
        <dbReference type="SMART" id="SM01008"/>
    </source>
</evidence>
<keyword evidence="4 13" id="KW-0560">Oxidoreductase</keyword>
<proteinExistence type="predicted"/>
<dbReference type="Proteomes" id="UP000202922">
    <property type="component" value="Unassembled WGS sequence"/>
</dbReference>
<organism evidence="13 14">
    <name type="scientific">Actibacterium lipolyticum</name>
    <dbReference type="NCBI Taxonomy" id="1524263"/>
    <lineage>
        <taxon>Bacteria</taxon>
        <taxon>Pseudomonadati</taxon>
        <taxon>Pseudomonadota</taxon>
        <taxon>Alphaproteobacteria</taxon>
        <taxon>Rhodobacterales</taxon>
        <taxon>Roseobacteraceae</taxon>
        <taxon>Actibacterium</taxon>
    </lineage>
</organism>
<evidence type="ECO:0000256" key="10">
    <source>
        <dbReference type="ARBA" id="ARBA00066587"/>
    </source>
</evidence>
<dbReference type="SMART" id="SM01008">
    <property type="entry name" value="Ald_Xan_dh_C"/>
    <property type="match status" value="1"/>
</dbReference>
<gene>
    <name evidence="13" type="primary">coxL</name>
    <name evidence="13" type="ORF">COL8621_00703</name>
</gene>
<dbReference type="GO" id="GO:0043885">
    <property type="term" value="F:anaerobic carbon-monoxide dehydrogenase activity"/>
    <property type="evidence" value="ECO:0007669"/>
    <property type="project" value="InterPro"/>
</dbReference>
<keyword evidence="5" id="KW-0186">Copper</keyword>
<evidence type="ECO:0000256" key="5">
    <source>
        <dbReference type="ARBA" id="ARBA00023008"/>
    </source>
</evidence>
<dbReference type="GO" id="GO:0005507">
    <property type="term" value="F:copper ion binding"/>
    <property type="evidence" value="ECO:0007669"/>
    <property type="project" value="InterPro"/>
</dbReference>
<name>A0A238JPJ5_9RHOB</name>
<dbReference type="InterPro" id="IPR037165">
    <property type="entry name" value="AldOxase/xan_DH_Mopterin-bd_sf"/>
</dbReference>
<dbReference type="RefSeq" id="WP_093965913.1">
    <property type="nucleotide sequence ID" value="NZ_FXYE01000001.1"/>
</dbReference>
<feature type="domain" description="Aldehyde oxidase/xanthine dehydrogenase a/b hammerhead" evidence="12">
    <location>
        <begin position="32"/>
        <end position="141"/>
    </location>
</feature>
<evidence type="ECO:0000313" key="14">
    <source>
        <dbReference type="Proteomes" id="UP000202922"/>
    </source>
</evidence>
<reference evidence="14" key="1">
    <citation type="submission" date="2017-05" db="EMBL/GenBank/DDBJ databases">
        <authorList>
            <person name="Rodrigo-Torres L."/>
            <person name="Arahal R. D."/>
            <person name="Lucena T."/>
        </authorList>
    </citation>
    <scope>NUCLEOTIDE SEQUENCE [LARGE SCALE GENOMIC DNA]</scope>
    <source>
        <strain evidence="14">CECT 8621</strain>
    </source>
</reference>
<evidence type="ECO:0000256" key="7">
    <source>
        <dbReference type="ARBA" id="ARBA00053029"/>
    </source>
</evidence>
<dbReference type="NCBIfam" id="TIGR02416">
    <property type="entry name" value="CO_dehy_Mo_lg"/>
    <property type="match status" value="1"/>
</dbReference>
<dbReference type="PANTHER" id="PTHR11908:SF132">
    <property type="entry name" value="ALDEHYDE OXIDASE 1-RELATED"/>
    <property type="match status" value="1"/>
</dbReference>
<dbReference type="InterPro" id="IPR000674">
    <property type="entry name" value="Ald_Oxase/Xan_DH_a/b"/>
</dbReference>
<keyword evidence="2" id="KW-0500">Molybdenum</keyword>
<dbReference type="Pfam" id="PF02738">
    <property type="entry name" value="MoCoBD_1"/>
    <property type="match status" value="1"/>
</dbReference>
<dbReference type="Pfam" id="PF01315">
    <property type="entry name" value="Ald_Xan_dh_C"/>
    <property type="match status" value="1"/>
</dbReference>
<evidence type="ECO:0000256" key="1">
    <source>
        <dbReference type="ARBA" id="ARBA00001960"/>
    </source>
</evidence>
<comment type="cofactor">
    <cofactor evidence="7">
        <name>Mo-molybdopterin cytosine dinucleotide</name>
        <dbReference type="ChEBI" id="CHEBI:71308"/>
    </cofactor>
</comment>
<dbReference type="AlphaFoldDB" id="A0A238JPJ5"/>
<dbReference type="FunFam" id="3.30.365.10:FF:000005">
    <property type="entry name" value="Carbon monoxide dehydrogenase large chain"/>
    <property type="match status" value="1"/>
</dbReference>
<dbReference type="InterPro" id="IPR016208">
    <property type="entry name" value="Ald_Oxase/xanthine_DH-like"/>
</dbReference>
<dbReference type="FunFam" id="3.30.365.10:FF:000001">
    <property type="entry name" value="Xanthine dehydrogenase oxidase"/>
    <property type="match status" value="1"/>
</dbReference>
<dbReference type="InterPro" id="IPR046867">
    <property type="entry name" value="AldOxase/xan_DH_MoCoBD2"/>
</dbReference>
<dbReference type="Gene3D" id="3.30.365.10">
    <property type="entry name" value="Aldehyde oxidase/xanthine dehydrogenase, molybdopterin binding domain"/>
    <property type="match status" value="4"/>
</dbReference>
<dbReference type="InterPro" id="IPR012780">
    <property type="entry name" value="CO_Mo_DH_lsu"/>
</dbReference>
<evidence type="ECO:0000256" key="6">
    <source>
        <dbReference type="ARBA" id="ARBA00050098"/>
    </source>
</evidence>
<comment type="catalytic activity">
    <reaction evidence="6">
        <text>CO + a quinone + H2O = a quinol + CO2</text>
        <dbReference type="Rhea" id="RHEA:48880"/>
        <dbReference type="ChEBI" id="CHEBI:15377"/>
        <dbReference type="ChEBI" id="CHEBI:16526"/>
        <dbReference type="ChEBI" id="CHEBI:17245"/>
        <dbReference type="ChEBI" id="CHEBI:24646"/>
        <dbReference type="ChEBI" id="CHEBI:132124"/>
        <dbReference type="EC" id="1.2.5.3"/>
    </reaction>
</comment>